<dbReference type="AlphaFoldDB" id="A0A1B0ZWB5"/>
<evidence type="ECO:0000313" key="13">
    <source>
        <dbReference type="EMBL" id="ANP38444.1"/>
    </source>
</evidence>
<evidence type="ECO:0000256" key="3">
    <source>
        <dbReference type="ARBA" id="ARBA00006380"/>
    </source>
</evidence>
<keyword evidence="11" id="KW-1003">Cell membrane</keyword>
<evidence type="ECO:0000256" key="5">
    <source>
        <dbReference type="ARBA" id="ARBA00019077"/>
    </source>
</evidence>
<dbReference type="InterPro" id="IPR039901">
    <property type="entry name" value="Kdotransferase"/>
</dbReference>
<dbReference type="FunFam" id="3.40.50.2000:FF:000032">
    <property type="entry name" value="3-deoxy-D-manno-octulosonic acid transferase"/>
    <property type="match status" value="1"/>
</dbReference>
<dbReference type="Pfam" id="PF04413">
    <property type="entry name" value="Glycos_transf_N"/>
    <property type="match status" value="1"/>
</dbReference>
<dbReference type="SUPFAM" id="SSF53756">
    <property type="entry name" value="UDP-Glycosyltransferase/glycogen phosphorylase"/>
    <property type="match status" value="1"/>
</dbReference>
<evidence type="ECO:0000259" key="12">
    <source>
        <dbReference type="Pfam" id="PF04413"/>
    </source>
</evidence>
<evidence type="ECO:0000256" key="7">
    <source>
        <dbReference type="ARBA" id="ARBA00031445"/>
    </source>
</evidence>
<dbReference type="OrthoDB" id="9789797at2"/>
<keyword evidence="6 11" id="KW-0808">Transferase</keyword>
<keyword evidence="14" id="KW-1185">Reference proteome</keyword>
<keyword evidence="11" id="KW-0448">Lipopolysaccharide biosynthesis</keyword>
<dbReference type="PANTHER" id="PTHR42755">
    <property type="entry name" value="3-DEOXY-MANNO-OCTULOSONATE CYTIDYLYLTRANSFERASE"/>
    <property type="match status" value="1"/>
</dbReference>
<dbReference type="Proteomes" id="UP000092565">
    <property type="component" value="Chromosome"/>
</dbReference>
<dbReference type="GO" id="GO:0043842">
    <property type="term" value="F:Kdo transferase activity"/>
    <property type="evidence" value="ECO:0007669"/>
    <property type="project" value="UniProtKB-EC"/>
</dbReference>
<dbReference type="GO" id="GO:0009245">
    <property type="term" value="P:lipid A biosynthetic process"/>
    <property type="evidence" value="ECO:0007669"/>
    <property type="project" value="TreeGrafter"/>
</dbReference>
<comment type="catalytic activity">
    <reaction evidence="8 11">
        <text>lipid IVA (E. coli) + CMP-3-deoxy-beta-D-manno-octulosonate = alpha-Kdo-(2-&gt;6)-lipid IVA (E. coli) + CMP + H(+)</text>
        <dbReference type="Rhea" id="RHEA:28066"/>
        <dbReference type="ChEBI" id="CHEBI:15378"/>
        <dbReference type="ChEBI" id="CHEBI:58603"/>
        <dbReference type="ChEBI" id="CHEBI:60364"/>
        <dbReference type="ChEBI" id="CHEBI:60377"/>
        <dbReference type="ChEBI" id="CHEBI:85987"/>
        <dbReference type="EC" id="2.4.99.12"/>
    </reaction>
</comment>
<feature type="active site" description="Proton acceptor" evidence="9">
    <location>
        <position position="76"/>
    </location>
</feature>
<feature type="site" description="Transition state stabilizer" evidence="10">
    <location>
        <position position="224"/>
    </location>
</feature>
<protein>
    <recommendedName>
        <fullName evidence="5 11">3-deoxy-D-manno-octulosonic acid transferase</fullName>
        <shortName evidence="11">Kdo transferase</shortName>
        <ecNumber evidence="4 11">2.4.99.12</ecNumber>
    </recommendedName>
    <alternativeName>
        <fullName evidence="7 11">Lipid IV(A) 3-deoxy-D-manno-octulosonic acid transferase</fullName>
    </alternativeName>
</protein>
<evidence type="ECO:0000256" key="11">
    <source>
        <dbReference type="RuleBase" id="RU365103"/>
    </source>
</evidence>
<comment type="similarity">
    <text evidence="3">Belongs to the glycosyltransferase group 1 family. Glycosyltransferase 30 subfamily.</text>
</comment>
<comment type="function">
    <text evidence="1 11">Involved in lipopolysaccharide (LPS) biosynthesis. Catalyzes the transfer of 3-deoxy-D-manno-octulosonate (Kdo) residue(s) from CMP-Kdo to lipid IV(A), the tetraacyldisaccharide-1,4'-bisphosphate precursor of lipid A.</text>
</comment>
<evidence type="ECO:0000256" key="10">
    <source>
        <dbReference type="PIRSR" id="PIRSR639901-2"/>
    </source>
</evidence>
<sequence length="446" mass="47490">MTSQGSGGKATALFHAYRAVTALIAPFAYRKVAAKLAAQGVSPQRQRERLGHASQPRPTLPSDAPLIWFHGASVGESLAAITLINRLAEKRSDARFLLTSGTATSAAMAETRLPKGAIHQFAPLDAAGPVRRFLDHWRPDAGIFVESELWPVTLSAAHKRGTRLALVNARLSDRSVRSWQKRAATARFILSRFDLLLSQNDHMAQNLISLGADTARVQPGGNLKAGAAALPVDAAVVEALRSDVGARPVWIASSTHDGEEETILAAHRTLLYRFPDLCLVLIPRHPERSDKVAELIRDAELTFARRSKGEAITPQTQVYLADTLGELGTFYALSPLVFLGGSLRPIGGHNPFEVAQAGAAVITGPGTSNFTETFPPLIAAGGAVEVQDAPQLAHAVQHWLDDPKALQTACTAASGFAKSQAQELDGVADLLIDRLGLGAKGTHPDA</sequence>
<name>A0A1B0ZWB5_9RHOB</name>
<proteinExistence type="inferred from homology"/>
<dbReference type="Gene3D" id="3.40.50.2000">
    <property type="entry name" value="Glycogen Phosphorylase B"/>
    <property type="match status" value="1"/>
</dbReference>
<comment type="pathway">
    <text evidence="2 11">Bacterial outer membrane biogenesis; LPS core biosynthesis.</text>
</comment>
<gene>
    <name evidence="13" type="primary">kdtA,waaA</name>
    <name evidence="13" type="ORF">JL2886_03571</name>
</gene>
<dbReference type="Gene3D" id="3.40.50.11720">
    <property type="entry name" value="3-Deoxy-D-manno-octulosonic-acid transferase, N-terminal domain"/>
    <property type="match status" value="1"/>
</dbReference>
<dbReference type="EC" id="2.4.99.12" evidence="4 11"/>
<dbReference type="PANTHER" id="PTHR42755:SF1">
    <property type="entry name" value="3-DEOXY-D-MANNO-OCTULOSONIC ACID TRANSFERASE, MITOCHONDRIAL-RELATED"/>
    <property type="match status" value="1"/>
</dbReference>
<evidence type="ECO:0000256" key="4">
    <source>
        <dbReference type="ARBA" id="ARBA00012621"/>
    </source>
</evidence>
<feature type="site" description="Transition state stabilizer" evidence="10">
    <location>
        <position position="146"/>
    </location>
</feature>
<evidence type="ECO:0000256" key="9">
    <source>
        <dbReference type="PIRSR" id="PIRSR639901-1"/>
    </source>
</evidence>
<evidence type="ECO:0000313" key="14">
    <source>
        <dbReference type="Proteomes" id="UP000092565"/>
    </source>
</evidence>
<dbReference type="EMBL" id="CP015124">
    <property type="protein sequence ID" value="ANP38444.1"/>
    <property type="molecule type" value="Genomic_DNA"/>
</dbReference>
<dbReference type="PATRIC" id="fig|60890.4.peg.3479"/>
<accession>A0A1B0ZWB5</accession>
<evidence type="ECO:0000256" key="8">
    <source>
        <dbReference type="ARBA" id="ARBA00049183"/>
    </source>
</evidence>
<evidence type="ECO:0000256" key="6">
    <source>
        <dbReference type="ARBA" id="ARBA00022679"/>
    </source>
</evidence>
<dbReference type="InterPro" id="IPR038107">
    <property type="entry name" value="Glycos_transf_N_sf"/>
</dbReference>
<feature type="domain" description="3-deoxy-D-manno-octulosonic-acid transferase N-terminal" evidence="12">
    <location>
        <begin position="45"/>
        <end position="225"/>
    </location>
</feature>
<dbReference type="InterPro" id="IPR007507">
    <property type="entry name" value="Glycos_transf_N"/>
</dbReference>
<dbReference type="UniPathway" id="UPA00958"/>
<dbReference type="GO" id="GO:0005886">
    <property type="term" value="C:plasma membrane"/>
    <property type="evidence" value="ECO:0007669"/>
    <property type="project" value="UniProtKB-SubCell"/>
</dbReference>
<reference evidence="13 14" key="1">
    <citation type="submission" date="2016-04" db="EMBL/GenBank/DDBJ databases">
        <authorList>
            <person name="Evans L.H."/>
            <person name="Alamgir A."/>
            <person name="Owens N."/>
            <person name="Weber N.D."/>
            <person name="Virtaneva K."/>
            <person name="Barbian K."/>
            <person name="Babar A."/>
            <person name="Rosenke K."/>
        </authorList>
    </citation>
    <scope>NUCLEOTIDE SEQUENCE [LARGE SCALE GENOMIC DNA]</scope>
    <source>
        <strain evidence="13 14">JL2886</strain>
    </source>
</reference>
<dbReference type="GO" id="GO:0009244">
    <property type="term" value="P:lipopolysaccharide core region biosynthetic process"/>
    <property type="evidence" value="ECO:0007669"/>
    <property type="project" value="UniProtKB-UniRule"/>
</dbReference>
<organism evidence="13 14">
    <name type="scientific">Phaeobacter gallaeciensis</name>
    <dbReference type="NCBI Taxonomy" id="60890"/>
    <lineage>
        <taxon>Bacteria</taxon>
        <taxon>Pseudomonadati</taxon>
        <taxon>Pseudomonadota</taxon>
        <taxon>Alphaproteobacteria</taxon>
        <taxon>Rhodobacterales</taxon>
        <taxon>Roseobacteraceae</taxon>
        <taxon>Phaeobacter</taxon>
    </lineage>
</organism>
<keyword evidence="11" id="KW-0472">Membrane</keyword>
<dbReference type="RefSeq" id="WP_065273101.1">
    <property type="nucleotide sequence ID" value="NZ_CP015124.1"/>
</dbReference>
<evidence type="ECO:0000256" key="1">
    <source>
        <dbReference type="ARBA" id="ARBA00003394"/>
    </source>
</evidence>
<comment type="subcellular location">
    <subcellularLocation>
        <location evidence="11">Cell membrane</location>
    </subcellularLocation>
</comment>
<evidence type="ECO:0000256" key="2">
    <source>
        <dbReference type="ARBA" id="ARBA00004713"/>
    </source>
</evidence>